<organism evidence="2 3">
    <name type="scientific">Rotaria sordida</name>
    <dbReference type="NCBI Taxonomy" id="392033"/>
    <lineage>
        <taxon>Eukaryota</taxon>
        <taxon>Metazoa</taxon>
        <taxon>Spiralia</taxon>
        <taxon>Gnathifera</taxon>
        <taxon>Rotifera</taxon>
        <taxon>Eurotatoria</taxon>
        <taxon>Bdelloidea</taxon>
        <taxon>Philodinida</taxon>
        <taxon>Philodinidae</taxon>
        <taxon>Rotaria</taxon>
    </lineage>
</organism>
<dbReference type="Proteomes" id="UP000663889">
    <property type="component" value="Unassembled WGS sequence"/>
</dbReference>
<protein>
    <submittedName>
        <fullName evidence="2">Uncharacterized protein</fullName>
    </submittedName>
</protein>
<accession>A0A815I4A2</accession>
<dbReference type="EMBL" id="CAJNOU010002953">
    <property type="protein sequence ID" value="CAF1361009.1"/>
    <property type="molecule type" value="Genomic_DNA"/>
</dbReference>
<reference evidence="2" key="1">
    <citation type="submission" date="2021-02" db="EMBL/GenBank/DDBJ databases">
        <authorList>
            <person name="Nowell W R."/>
        </authorList>
    </citation>
    <scope>NUCLEOTIDE SEQUENCE</scope>
</reference>
<sequence>ETNTTNRPSKRNPPTQNMDDKNLRDKFRKFLPGQK</sequence>
<name>A0A815I4A2_9BILA</name>
<evidence type="ECO:0000256" key="1">
    <source>
        <dbReference type="SAM" id="MobiDB-lite"/>
    </source>
</evidence>
<evidence type="ECO:0000313" key="2">
    <source>
        <dbReference type="EMBL" id="CAF1361009.1"/>
    </source>
</evidence>
<evidence type="ECO:0000313" key="3">
    <source>
        <dbReference type="Proteomes" id="UP000663889"/>
    </source>
</evidence>
<comment type="caution">
    <text evidence="2">The sequence shown here is derived from an EMBL/GenBank/DDBJ whole genome shotgun (WGS) entry which is preliminary data.</text>
</comment>
<gene>
    <name evidence="2" type="ORF">SEV965_LOCUS29373</name>
</gene>
<dbReference type="AlphaFoldDB" id="A0A815I4A2"/>
<feature type="non-terminal residue" evidence="2">
    <location>
        <position position="1"/>
    </location>
</feature>
<feature type="region of interest" description="Disordered" evidence="1">
    <location>
        <begin position="1"/>
        <end position="35"/>
    </location>
</feature>
<feature type="compositionally biased region" description="Polar residues" evidence="1">
    <location>
        <begin position="1"/>
        <end position="17"/>
    </location>
</feature>
<proteinExistence type="predicted"/>